<dbReference type="AlphaFoldDB" id="A0A1N6YF64"/>
<dbReference type="EMBL" id="FTMS01000052">
    <property type="protein sequence ID" value="SIR13204.1"/>
    <property type="molecule type" value="Genomic_DNA"/>
</dbReference>
<protein>
    <submittedName>
        <fullName evidence="5">DNA replication protein DnaC</fullName>
    </submittedName>
</protein>
<evidence type="ECO:0000256" key="2">
    <source>
        <dbReference type="ARBA" id="ARBA00022741"/>
    </source>
</evidence>
<keyword evidence="3" id="KW-0067">ATP-binding</keyword>
<proteinExistence type="inferred from homology"/>
<dbReference type="GO" id="GO:0005524">
    <property type="term" value="F:ATP binding"/>
    <property type="evidence" value="ECO:0007669"/>
    <property type="project" value="UniProtKB-KW"/>
</dbReference>
<keyword evidence="6" id="KW-1185">Reference proteome</keyword>
<evidence type="ECO:0000313" key="6">
    <source>
        <dbReference type="Proteomes" id="UP000186400"/>
    </source>
</evidence>
<dbReference type="GO" id="GO:0006260">
    <property type="term" value="P:DNA replication"/>
    <property type="evidence" value="ECO:0007669"/>
    <property type="project" value="TreeGrafter"/>
</dbReference>
<name>A0A1N6YF64_9SPIO</name>
<dbReference type="PANTHER" id="PTHR30050">
    <property type="entry name" value="CHROMOSOMAL REPLICATION INITIATOR PROTEIN DNAA"/>
    <property type="match status" value="1"/>
</dbReference>
<dbReference type="OrthoDB" id="9776217at2"/>
<dbReference type="InterPro" id="IPR002611">
    <property type="entry name" value="IstB_ATP-bd"/>
</dbReference>
<dbReference type="CDD" id="cd00009">
    <property type="entry name" value="AAA"/>
    <property type="match status" value="1"/>
</dbReference>
<dbReference type="InterPro" id="IPR047661">
    <property type="entry name" value="IstB"/>
</dbReference>
<dbReference type="PANTHER" id="PTHR30050:SF4">
    <property type="entry name" value="ATP-BINDING PROTEIN RV3427C IN INSERTION SEQUENCE-RELATED"/>
    <property type="match status" value="1"/>
</dbReference>
<gene>
    <name evidence="5" type="ORF">SAMN05920897_1522</name>
</gene>
<dbReference type="Pfam" id="PF01695">
    <property type="entry name" value="IstB_IS21"/>
    <property type="match status" value="1"/>
</dbReference>
<sequence length="253" mass="29053">MSGYQQTKAILESLKLKGAARKLDTLLERAESESLSFSGFLHQTMEAELQDRSERRLKRNLTAAHLPIEKRLDDFQFDRVVGISRNEVVNLLDFRWIDMHENIVFLGPPGLGKTHLAIALALKALHAGYTVCFERMSNLVKLLKTAEIHRSSTFRMNRILKSHILIIDEIGYTPIDRREANMFFNLVSELYERTSIILTSNKGFDEWAEMMGDEIMTTAMLDRLLHHVRIFSLDGDSYRVSQSREGKEEVVPG</sequence>
<dbReference type="RefSeq" id="WP_076490031.1">
    <property type="nucleotide sequence ID" value="NZ_FTMS01000052.1"/>
</dbReference>
<evidence type="ECO:0000313" key="5">
    <source>
        <dbReference type="EMBL" id="SIR13204.1"/>
    </source>
</evidence>
<feature type="domain" description="AAA+ ATPase" evidence="4">
    <location>
        <begin position="99"/>
        <end position="231"/>
    </location>
</feature>
<organism evidence="5 6">
    <name type="scientific">Alkalispirochaeta americana</name>
    <dbReference type="NCBI Taxonomy" id="159291"/>
    <lineage>
        <taxon>Bacteria</taxon>
        <taxon>Pseudomonadati</taxon>
        <taxon>Spirochaetota</taxon>
        <taxon>Spirochaetia</taxon>
        <taxon>Spirochaetales</taxon>
        <taxon>Spirochaetaceae</taxon>
        <taxon>Alkalispirochaeta</taxon>
    </lineage>
</organism>
<dbReference type="Proteomes" id="UP000186400">
    <property type="component" value="Unassembled WGS sequence"/>
</dbReference>
<evidence type="ECO:0000259" key="4">
    <source>
        <dbReference type="SMART" id="SM00382"/>
    </source>
</evidence>
<reference evidence="6" key="1">
    <citation type="submission" date="2017-01" db="EMBL/GenBank/DDBJ databases">
        <authorList>
            <person name="Varghese N."/>
            <person name="Submissions S."/>
        </authorList>
    </citation>
    <scope>NUCLEOTIDE SEQUENCE [LARGE SCALE GENOMIC DNA]</scope>
    <source>
        <strain evidence="6">ASpG1</strain>
    </source>
</reference>
<dbReference type="NCBIfam" id="NF038214">
    <property type="entry name" value="IS21_help_AAA"/>
    <property type="match status" value="1"/>
</dbReference>
<evidence type="ECO:0000256" key="3">
    <source>
        <dbReference type="ARBA" id="ARBA00022840"/>
    </source>
</evidence>
<dbReference type="InterPro" id="IPR003593">
    <property type="entry name" value="AAA+_ATPase"/>
</dbReference>
<comment type="similarity">
    <text evidence="1">Belongs to the IS21/IS1162 putative ATP-binding protein family.</text>
</comment>
<dbReference type="SMART" id="SM00382">
    <property type="entry name" value="AAA"/>
    <property type="match status" value="1"/>
</dbReference>
<dbReference type="InterPro" id="IPR001270">
    <property type="entry name" value="ClpA/B"/>
</dbReference>
<accession>A0A1N6YF64</accession>
<dbReference type="STRING" id="159291.SAMN05920897_1522"/>
<evidence type="ECO:0000256" key="1">
    <source>
        <dbReference type="ARBA" id="ARBA00008059"/>
    </source>
</evidence>
<dbReference type="PIRSF" id="PIRSF003073">
    <property type="entry name" value="DNAC_TnpB_IstB"/>
    <property type="match status" value="1"/>
</dbReference>
<dbReference type="InterPro" id="IPR028350">
    <property type="entry name" value="DNAC/IstB-like"/>
</dbReference>
<keyword evidence="2" id="KW-0547">Nucleotide-binding</keyword>
<dbReference type="Gene3D" id="3.40.50.300">
    <property type="entry name" value="P-loop containing nucleotide triphosphate hydrolases"/>
    <property type="match status" value="1"/>
</dbReference>
<dbReference type="InterPro" id="IPR027417">
    <property type="entry name" value="P-loop_NTPase"/>
</dbReference>
<dbReference type="PRINTS" id="PR00300">
    <property type="entry name" value="CLPPROTEASEA"/>
</dbReference>
<dbReference type="SUPFAM" id="SSF52540">
    <property type="entry name" value="P-loop containing nucleoside triphosphate hydrolases"/>
    <property type="match status" value="1"/>
</dbReference>